<dbReference type="InterPro" id="IPR011006">
    <property type="entry name" value="CheY-like_superfamily"/>
</dbReference>
<dbReference type="GO" id="GO:0000160">
    <property type="term" value="P:phosphorelay signal transduction system"/>
    <property type="evidence" value="ECO:0007669"/>
    <property type="project" value="InterPro"/>
</dbReference>
<dbReference type="EMBL" id="CP087164">
    <property type="protein sequence ID" value="UGS37771.1"/>
    <property type="molecule type" value="Genomic_DNA"/>
</dbReference>
<proteinExistence type="predicted"/>
<evidence type="ECO:0000259" key="2">
    <source>
        <dbReference type="PROSITE" id="PS50110"/>
    </source>
</evidence>
<dbReference type="KEGG" id="sbae:DSM104329_04192"/>
<accession>A0A9E7C1U5</accession>
<evidence type="ECO:0000313" key="4">
    <source>
        <dbReference type="Proteomes" id="UP001162834"/>
    </source>
</evidence>
<feature type="modified residue" description="4-aspartylphosphate" evidence="1">
    <location>
        <position position="57"/>
    </location>
</feature>
<keyword evidence="4" id="KW-1185">Reference proteome</keyword>
<name>A0A9E7C1U5_9ACTN</name>
<dbReference type="InterPro" id="IPR001789">
    <property type="entry name" value="Sig_transdc_resp-reg_receiver"/>
</dbReference>
<evidence type="ECO:0000313" key="3">
    <source>
        <dbReference type="EMBL" id="UGS37771.1"/>
    </source>
</evidence>
<keyword evidence="1" id="KW-0597">Phosphoprotein</keyword>
<dbReference type="PROSITE" id="PS50110">
    <property type="entry name" value="RESPONSE_REGULATORY"/>
    <property type="match status" value="1"/>
</dbReference>
<feature type="domain" description="Response regulatory" evidence="2">
    <location>
        <begin position="10"/>
        <end position="122"/>
    </location>
</feature>
<reference evidence="3" key="1">
    <citation type="journal article" date="2022" name="Int. J. Syst. Evol. Microbiol.">
        <title>Pseudomonas aegrilactucae sp. nov. and Pseudomonas morbosilactucae sp. nov., pathogens causing bacterial rot of lettuce in Japan.</title>
        <authorList>
            <person name="Sawada H."/>
            <person name="Fujikawa T."/>
            <person name="Satou M."/>
        </authorList>
    </citation>
    <scope>NUCLEOTIDE SEQUENCE</scope>
    <source>
        <strain evidence="3">0166_1</strain>
    </source>
</reference>
<protein>
    <recommendedName>
        <fullName evidence="2">Response regulatory domain-containing protein</fullName>
    </recommendedName>
</protein>
<gene>
    <name evidence="3" type="ORF">DSM104329_04192</name>
</gene>
<dbReference type="AlphaFoldDB" id="A0A9E7C1U5"/>
<organism evidence="3 4">
    <name type="scientific">Capillimicrobium parvum</name>
    <dbReference type="NCBI Taxonomy" id="2884022"/>
    <lineage>
        <taxon>Bacteria</taxon>
        <taxon>Bacillati</taxon>
        <taxon>Actinomycetota</taxon>
        <taxon>Thermoleophilia</taxon>
        <taxon>Solirubrobacterales</taxon>
        <taxon>Capillimicrobiaceae</taxon>
        <taxon>Capillimicrobium</taxon>
    </lineage>
</organism>
<dbReference type="Gene3D" id="3.40.50.2300">
    <property type="match status" value="1"/>
</dbReference>
<sequence length="148" mass="15336">MPTVSAKPCRVLILRMEAKASDALEHALAGLGAETTVDDSCATSVAEALEPDVVVIDIDGAGRDAERIASQFADAVPQSAIILLSDHVDDAAMHDALLAGAAGVLRRDVSARALSRTVYGVAAGEAAVPRSTQAMLLEQLRGLGDDFR</sequence>
<dbReference type="Proteomes" id="UP001162834">
    <property type="component" value="Chromosome"/>
</dbReference>
<evidence type="ECO:0000256" key="1">
    <source>
        <dbReference type="PROSITE-ProRule" id="PRU00169"/>
    </source>
</evidence>
<dbReference type="SUPFAM" id="SSF52172">
    <property type="entry name" value="CheY-like"/>
    <property type="match status" value="1"/>
</dbReference>